<comment type="caution">
    <text evidence="1">The sequence shown here is derived from an EMBL/GenBank/DDBJ whole genome shotgun (WGS) entry which is preliminary data.</text>
</comment>
<dbReference type="EMBL" id="MCFH01000069">
    <property type="protein sequence ID" value="ORX42193.1"/>
    <property type="molecule type" value="Genomic_DNA"/>
</dbReference>
<dbReference type="AlphaFoldDB" id="A0A1Y1UXE7"/>
<evidence type="ECO:0000313" key="1">
    <source>
        <dbReference type="EMBL" id="ORX42193.1"/>
    </source>
</evidence>
<evidence type="ECO:0008006" key="3">
    <source>
        <dbReference type="Google" id="ProtNLM"/>
    </source>
</evidence>
<protein>
    <recommendedName>
        <fullName evidence="3">Ankyrin</fullName>
    </recommendedName>
</protein>
<reference evidence="1 2" key="1">
    <citation type="submission" date="2016-08" db="EMBL/GenBank/DDBJ databases">
        <title>Genomes of anaerobic fungi encode conserved fungal cellulosomes for biomass hydrolysis.</title>
        <authorList>
            <consortium name="DOE Joint Genome Institute"/>
            <person name="Haitjema C.H."/>
            <person name="Gilmore S.P."/>
            <person name="Henske J.K."/>
            <person name="Solomon K.V."/>
            <person name="De Groot R."/>
            <person name="Kuo A."/>
            <person name="Mondo S.J."/>
            <person name="Salamov A.A."/>
            <person name="Labutti K."/>
            <person name="Zhao Z."/>
            <person name="Chiniquy J."/>
            <person name="Barry K."/>
            <person name="Brewer H.M."/>
            <person name="Purvine S.O."/>
            <person name="Wright A.T."/>
            <person name="Boxma B."/>
            <person name="Van Alen T."/>
            <person name="Hackstein J.H."/>
            <person name="Baker S.E."/>
            <person name="Grigoriev I.V."/>
            <person name="O'Malley M.A."/>
        </authorList>
    </citation>
    <scope>NUCLEOTIDE SEQUENCE [LARGE SCALE GENOMIC DNA]</scope>
    <source>
        <strain evidence="2">finn</strain>
    </source>
</reference>
<accession>A0A1Y1UXE7</accession>
<proteinExistence type="predicted"/>
<sequence>MVDYDNINSKTDLKQYFEKNKIQVKWIEGENKNFLNYIENDILINFIEKNASLEIIEYIIVKGYSTLNYISFNNKYMNNSPLYNTPLSCALQKQRYDISDILINYGAEFNSIPFDNLHYIINSKNLNYLMTKNYSHIPSQLINLLIKNDYNDILNYIFELFIFNKEFVLKLILCYKNNLSFFKSNYQHLIDSEVKKVDFNVSFYKTAIQKNNYNALNILCNNDVRGNKIIVEDICNILKVDFVSRNIQDVLTSNRTELKNTFLNKMKNSKLKFHVNSKLLQCLENTTTYNEDKENITKLIEQNNFKELKDYIKSNNVSVTKFHFKVFDPKVHNFKKKDIIGLAIENNVSPDLLNFIINQCLKDDKNFIKNRHLHFLYYALSKNKF</sequence>
<reference evidence="1 2" key="2">
    <citation type="submission" date="2016-08" db="EMBL/GenBank/DDBJ databases">
        <title>Pervasive Adenine N6-methylation of Active Genes in Fungi.</title>
        <authorList>
            <consortium name="DOE Joint Genome Institute"/>
            <person name="Mondo S.J."/>
            <person name="Dannebaum R.O."/>
            <person name="Kuo R.C."/>
            <person name="Labutti K."/>
            <person name="Haridas S."/>
            <person name="Kuo A."/>
            <person name="Salamov A."/>
            <person name="Ahrendt S.R."/>
            <person name="Lipzen A."/>
            <person name="Sullivan W."/>
            <person name="Andreopoulos W.B."/>
            <person name="Clum A."/>
            <person name="Lindquist E."/>
            <person name="Daum C."/>
            <person name="Ramamoorthy G.K."/>
            <person name="Gryganskyi A."/>
            <person name="Culley D."/>
            <person name="Magnuson J.K."/>
            <person name="James T.Y."/>
            <person name="O'Malley M.A."/>
            <person name="Stajich J.E."/>
            <person name="Spatafora J.W."/>
            <person name="Visel A."/>
            <person name="Grigoriev I.V."/>
        </authorList>
    </citation>
    <scope>NUCLEOTIDE SEQUENCE [LARGE SCALE GENOMIC DNA]</scope>
    <source>
        <strain evidence="2">finn</strain>
    </source>
</reference>
<dbReference type="Proteomes" id="UP000193719">
    <property type="component" value="Unassembled WGS sequence"/>
</dbReference>
<keyword evidence="2" id="KW-1185">Reference proteome</keyword>
<name>A0A1Y1UXE7_9FUNG</name>
<organism evidence="1 2">
    <name type="scientific">Piromyces finnis</name>
    <dbReference type="NCBI Taxonomy" id="1754191"/>
    <lineage>
        <taxon>Eukaryota</taxon>
        <taxon>Fungi</taxon>
        <taxon>Fungi incertae sedis</taxon>
        <taxon>Chytridiomycota</taxon>
        <taxon>Chytridiomycota incertae sedis</taxon>
        <taxon>Neocallimastigomycetes</taxon>
        <taxon>Neocallimastigales</taxon>
        <taxon>Neocallimastigaceae</taxon>
        <taxon>Piromyces</taxon>
    </lineage>
</organism>
<feature type="non-terminal residue" evidence="1">
    <location>
        <position position="385"/>
    </location>
</feature>
<dbReference type="OrthoDB" id="2156081at2759"/>
<gene>
    <name evidence="1" type="ORF">BCR36DRAFT_337789</name>
</gene>
<evidence type="ECO:0000313" key="2">
    <source>
        <dbReference type="Proteomes" id="UP000193719"/>
    </source>
</evidence>